<reference evidence="1" key="1">
    <citation type="submission" date="2020-05" db="EMBL/GenBank/DDBJ databases">
        <title>Phylogenomic resolution of chytrid fungi.</title>
        <authorList>
            <person name="Stajich J.E."/>
            <person name="Amses K."/>
            <person name="Simmons R."/>
            <person name="Seto K."/>
            <person name="Myers J."/>
            <person name="Bonds A."/>
            <person name="Quandt C.A."/>
            <person name="Barry K."/>
            <person name="Liu P."/>
            <person name="Grigoriev I."/>
            <person name="Longcore J.E."/>
            <person name="James T.Y."/>
        </authorList>
    </citation>
    <scope>NUCLEOTIDE SEQUENCE</scope>
    <source>
        <strain evidence="1">PLAUS21</strain>
    </source>
</reference>
<dbReference type="PANTHER" id="PTHR46586:SF3">
    <property type="entry name" value="ANKYRIN REPEAT-CONTAINING PROTEIN"/>
    <property type="match status" value="1"/>
</dbReference>
<comment type="caution">
    <text evidence="1">The sequence shown here is derived from an EMBL/GenBank/DDBJ whole genome shotgun (WGS) entry which is preliminary data.</text>
</comment>
<organism evidence="1 2">
    <name type="scientific">Boothiomyces macroporosus</name>
    <dbReference type="NCBI Taxonomy" id="261099"/>
    <lineage>
        <taxon>Eukaryota</taxon>
        <taxon>Fungi</taxon>
        <taxon>Fungi incertae sedis</taxon>
        <taxon>Chytridiomycota</taxon>
        <taxon>Chytridiomycota incertae sedis</taxon>
        <taxon>Chytridiomycetes</taxon>
        <taxon>Rhizophydiales</taxon>
        <taxon>Terramycetaceae</taxon>
        <taxon>Boothiomyces</taxon>
    </lineage>
</organism>
<keyword evidence="2" id="KW-1185">Reference proteome</keyword>
<evidence type="ECO:0008006" key="3">
    <source>
        <dbReference type="Google" id="ProtNLM"/>
    </source>
</evidence>
<dbReference type="PANTHER" id="PTHR46586">
    <property type="entry name" value="ANKYRIN REPEAT-CONTAINING PROTEIN"/>
    <property type="match status" value="1"/>
</dbReference>
<protein>
    <recommendedName>
        <fullName evidence="3">Ankyrin repeat protein</fullName>
    </recommendedName>
</protein>
<accession>A0AAD5UCJ2</accession>
<dbReference type="InterPro" id="IPR052050">
    <property type="entry name" value="SecEffector_AnkRepeat"/>
</dbReference>
<name>A0AAD5UCJ2_9FUNG</name>
<dbReference type="EMBL" id="JADGKB010000307">
    <property type="protein sequence ID" value="KAJ3250112.1"/>
    <property type="molecule type" value="Genomic_DNA"/>
</dbReference>
<evidence type="ECO:0000313" key="1">
    <source>
        <dbReference type="EMBL" id="KAJ3250112.1"/>
    </source>
</evidence>
<evidence type="ECO:0000313" key="2">
    <source>
        <dbReference type="Proteomes" id="UP001210925"/>
    </source>
</evidence>
<proteinExistence type="predicted"/>
<dbReference type="AlphaFoldDB" id="A0AAD5UCJ2"/>
<dbReference type="SUPFAM" id="SSF140860">
    <property type="entry name" value="Pseudo ankyrin repeat-like"/>
    <property type="match status" value="1"/>
</dbReference>
<dbReference type="Proteomes" id="UP001210925">
    <property type="component" value="Unassembled WGS sequence"/>
</dbReference>
<sequence>MRAEKKRSLPTEIWDRIWLLCDENTLKGTRELQSEYVKKTTEFFTFTQAAKNGNLKNMKWLKENNCPLYIGTFREAANNGDLETMKWLKENNCPWDGWTFSVAEENGDLETMKWLKENLTYIPQKKWWQFWKKFK</sequence>
<gene>
    <name evidence="1" type="ORF">HK103_004034</name>
</gene>